<dbReference type="InterPro" id="IPR050130">
    <property type="entry name" value="ClpA_ClpB"/>
</dbReference>
<comment type="caution">
    <text evidence="9">The sequence shown here is derived from an EMBL/GenBank/DDBJ whole genome shotgun (WGS) entry which is preliminary data.</text>
</comment>
<evidence type="ECO:0000313" key="9">
    <source>
        <dbReference type="EMBL" id="KAL0581617.1"/>
    </source>
</evidence>
<proteinExistence type="inferred from homology"/>
<dbReference type="PANTHER" id="PTHR11638">
    <property type="entry name" value="ATP-DEPENDENT CLP PROTEASE"/>
    <property type="match status" value="1"/>
</dbReference>
<name>A0ABR3G1R7_9AGAR</name>
<dbReference type="InterPro" id="IPR041546">
    <property type="entry name" value="ClpA/ClpB_AAA_lid"/>
</dbReference>
<keyword evidence="2 6" id="KW-0547">Nucleotide-binding</keyword>
<keyword evidence="1 5" id="KW-0677">Repeat</keyword>
<sequence length="896" mass="98951">MASNFDFTDKTQQSIQAAVQLAKDYANAQVQPAHLAFALLNEGAGEGASGSSLFSSVIQKAGGDPQIVKRAVQKLIVRLPTQNPPPDETSFSSAALKVLRESQSIQKNMHDSYIAQDHILLALLKDASIAPVLKEAGLTEGTLKTAIEQIRGNRRVESKNAEEGFDALNKYAVDLTALAEEGKIDPVIGRDNEIRRAIRILCRRTKNNPVLIGEPGVGKTSIAEGLAQRIVKRDVPASLLCRLFSLDMGALMAGAKYKGEYEERIKSVLNEVEKAAEDGGPGVILFIDELHLIMAGRGSEGGGMDAANLFKPLLARGKLRCIGATTLAEYRKYIETDAALERRFAQVIVNEPTVPETISILRGIREKYEVHHGVKILDGALIQAATLAHRYLTSRRLPDAAIDLVDEACASVRVTRETEPEEIDKLQRKKLELEVEIHALEREKDEASKERLQLAKKAIAGVDDELRPLKAAYENEKKTGDEINNVRRKIDELKAKAEDAERKYDLATASDLKYFAIPDLQSRLGELEKRAAEQDADSGANTVTPEQIAEIVARWTSIPVTRLMSSEKEKLLKMEKILAESVVGQNEAVKAVANAIRLSRSGLSNPNRPIASFLMAGPSGTGKTLMAKTLATLLFDSPDAMIRIDGSEYSEKHAIARLIGAPPGYVGHDQGGQLTEYIRRKPYSIVLIDEIEKASREFVTLFLQVLDDGRLTDGQGRVVDFRNTVIIMTSNLGAAYLNDMGEGPVKPETRNLVMSAIQAHFPPEFVNRVDEIIVFRPLSRKHVLKIVDIRLKEVQERLSERKITLDLDDDAKAYLTSVGYSPIYGARPLNRAIQQELLNPMSVMILSDRVRDGEVVRVRFDGPYNRLMIVPNHEGVPGEDGMDVDWEDDIEVEEMD</sequence>
<dbReference type="PROSITE" id="PS51903">
    <property type="entry name" value="CLP_R"/>
    <property type="match status" value="1"/>
</dbReference>
<keyword evidence="10" id="KW-1185">Reference proteome</keyword>
<dbReference type="Pfam" id="PF07724">
    <property type="entry name" value="AAA_2"/>
    <property type="match status" value="1"/>
</dbReference>
<accession>A0ABR3G1R7</accession>
<reference evidence="9 10" key="1">
    <citation type="submission" date="2024-02" db="EMBL/GenBank/DDBJ databases">
        <title>A draft genome for the cacao thread blight pathogen Marasmius crinis-equi.</title>
        <authorList>
            <person name="Cohen S.P."/>
            <person name="Baruah I.K."/>
            <person name="Amoako-Attah I."/>
            <person name="Bukari Y."/>
            <person name="Meinhardt L.W."/>
            <person name="Bailey B.A."/>
        </authorList>
    </citation>
    <scope>NUCLEOTIDE SEQUENCE [LARGE SCALE GENOMIC DNA]</scope>
    <source>
        <strain evidence="9 10">GH-76</strain>
    </source>
</reference>
<dbReference type="PANTHER" id="PTHR11638:SF18">
    <property type="entry name" value="HEAT SHOCK PROTEIN 104"/>
    <property type="match status" value="1"/>
</dbReference>
<dbReference type="InterPro" id="IPR004176">
    <property type="entry name" value="Clp_R_N"/>
</dbReference>
<evidence type="ECO:0000256" key="7">
    <source>
        <dbReference type="SAM" id="Coils"/>
    </source>
</evidence>
<dbReference type="InterPro" id="IPR036628">
    <property type="entry name" value="Clp_N_dom_sf"/>
</dbReference>
<dbReference type="Gene3D" id="3.40.50.300">
    <property type="entry name" value="P-loop containing nucleotide triphosphate hydrolases"/>
    <property type="match status" value="3"/>
</dbReference>
<dbReference type="CDD" id="cd00009">
    <property type="entry name" value="AAA"/>
    <property type="match status" value="1"/>
</dbReference>
<keyword evidence="4 6" id="KW-0143">Chaperone</keyword>
<dbReference type="InterPro" id="IPR001270">
    <property type="entry name" value="ClpA/B"/>
</dbReference>
<dbReference type="Pfam" id="PF10431">
    <property type="entry name" value="ClpB_D2-small"/>
    <property type="match status" value="1"/>
</dbReference>
<dbReference type="InterPro" id="IPR003593">
    <property type="entry name" value="AAA+_ATPase"/>
</dbReference>
<evidence type="ECO:0000256" key="6">
    <source>
        <dbReference type="RuleBase" id="RU004432"/>
    </source>
</evidence>
<dbReference type="InterPro" id="IPR019489">
    <property type="entry name" value="Clp_ATPase_C"/>
</dbReference>
<dbReference type="InterPro" id="IPR027417">
    <property type="entry name" value="P-loop_NTPase"/>
</dbReference>
<dbReference type="SMART" id="SM01086">
    <property type="entry name" value="ClpB_D2-small"/>
    <property type="match status" value="1"/>
</dbReference>
<dbReference type="InterPro" id="IPR018368">
    <property type="entry name" value="ClpA/B_CS1"/>
</dbReference>
<protein>
    <recommendedName>
        <fullName evidence="8">Clp R domain-containing protein</fullName>
    </recommendedName>
</protein>
<dbReference type="PROSITE" id="PS00871">
    <property type="entry name" value="CLPAB_2"/>
    <property type="match status" value="1"/>
</dbReference>
<evidence type="ECO:0000259" key="8">
    <source>
        <dbReference type="PROSITE" id="PS51903"/>
    </source>
</evidence>
<feature type="coiled-coil region" evidence="7">
    <location>
        <begin position="423"/>
        <end position="537"/>
    </location>
</feature>
<dbReference type="Pfam" id="PF00004">
    <property type="entry name" value="AAA"/>
    <property type="match status" value="1"/>
</dbReference>
<dbReference type="InterPro" id="IPR028299">
    <property type="entry name" value="ClpA/B_CS2"/>
</dbReference>
<dbReference type="Gene3D" id="1.10.1780.10">
    <property type="entry name" value="Clp, N-terminal domain"/>
    <property type="match status" value="1"/>
</dbReference>
<dbReference type="EMBL" id="JBAHYK010000007">
    <property type="protein sequence ID" value="KAL0581617.1"/>
    <property type="molecule type" value="Genomic_DNA"/>
</dbReference>
<evidence type="ECO:0000256" key="4">
    <source>
        <dbReference type="ARBA" id="ARBA00023186"/>
    </source>
</evidence>
<dbReference type="PRINTS" id="PR00300">
    <property type="entry name" value="CLPPROTEASEA"/>
</dbReference>
<organism evidence="9 10">
    <name type="scientific">Marasmius crinis-equi</name>
    <dbReference type="NCBI Taxonomy" id="585013"/>
    <lineage>
        <taxon>Eukaryota</taxon>
        <taxon>Fungi</taxon>
        <taxon>Dikarya</taxon>
        <taxon>Basidiomycota</taxon>
        <taxon>Agaricomycotina</taxon>
        <taxon>Agaricomycetes</taxon>
        <taxon>Agaricomycetidae</taxon>
        <taxon>Agaricales</taxon>
        <taxon>Marasmiineae</taxon>
        <taxon>Marasmiaceae</taxon>
        <taxon>Marasmius</taxon>
    </lineage>
</organism>
<dbReference type="SUPFAM" id="SSF81923">
    <property type="entry name" value="Double Clp-N motif"/>
    <property type="match status" value="1"/>
</dbReference>
<gene>
    <name evidence="9" type="ORF">V5O48_000433</name>
</gene>
<dbReference type="CDD" id="cd19499">
    <property type="entry name" value="RecA-like_ClpB_Hsp104-like"/>
    <property type="match status" value="1"/>
</dbReference>
<comment type="similarity">
    <text evidence="6">Belongs to the ClpA/ClpB family.</text>
</comment>
<dbReference type="Gene3D" id="1.10.8.60">
    <property type="match status" value="1"/>
</dbReference>
<keyword evidence="3 6" id="KW-0067">ATP-binding</keyword>
<dbReference type="Pfam" id="PF02861">
    <property type="entry name" value="Clp_N"/>
    <property type="match status" value="1"/>
</dbReference>
<dbReference type="SMART" id="SM00382">
    <property type="entry name" value="AAA"/>
    <property type="match status" value="2"/>
</dbReference>
<dbReference type="Proteomes" id="UP001465976">
    <property type="component" value="Unassembled WGS sequence"/>
</dbReference>
<feature type="domain" description="Clp R" evidence="8">
    <location>
        <begin position="2"/>
        <end position="153"/>
    </location>
</feature>
<dbReference type="SUPFAM" id="SSF52540">
    <property type="entry name" value="P-loop containing nucleoside triphosphate hydrolases"/>
    <property type="match status" value="2"/>
</dbReference>
<dbReference type="InterPro" id="IPR003959">
    <property type="entry name" value="ATPase_AAA_core"/>
</dbReference>
<evidence type="ECO:0000256" key="5">
    <source>
        <dbReference type="PROSITE-ProRule" id="PRU01251"/>
    </source>
</evidence>
<evidence type="ECO:0000256" key="2">
    <source>
        <dbReference type="ARBA" id="ARBA00022741"/>
    </source>
</evidence>
<dbReference type="PROSITE" id="PS00870">
    <property type="entry name" value="CLPAB_1"/>
    <property type="match status" value="1"/>
</dbReference>
<dbReference type="Pfam" id="PF17871">
    <property type="entry name" value="AAA_lid_9"/>
    <property type="match status" value="1"/>
</dbReference>
<evidence type="ECO:0000313" key="10">
    <source>
        <dbReference type="Proteomes" id="UP001465976"/>
    </source>
</evidence>
<evidence type="ECO:0000256" key="1">
    <source>
        <dbReference type="ARBA" id="ARBA00022737"/>
    </source>
</evidence>
<keyword evidence="7" id="KW-0175">Coiled coil</keyword>
<evidence type="ECO:0000256" key="3">
    <source>
        <dbReference type="ARBA" id="ARBA00022840"/>
    </source>
</evidence>